<evidence type="ECO:0000313" key="1">
    <source>
        <dbReference type="EMBL" id="AGA28279.1"/>
    </source>
</evidence>
<reference evidence="1 2" key="1">
    <citation type="submission" date="2012-02" db="EMBL/GenBank/DDBJ databases">
        <title>Complete sequence of chromosome of Singulisphaera acidiphila DSM 18658.</title>
        <authorList>
            <consortium name="US DOE Joint Genome Institute (JGI-PGF)"/>
            <person name="Lucas S."/>
            <person name="Copeland A."/>
            <person name="Lapidus A."/>
            <person name="Glavina del Rio T."/>
            <person name="Dalin E."/>
            <person name="Tice H."/>
            <person name="Bruce D."/>
            <person name="Goodwin L."/>
            <person name="Pitluck S."/>
            <person name="Peters L."/>
            <person name="Ovchinnikova G."/>
            <person name="Chertkov O."/>
            <person name="Kyrpides N."/>
            <person name="Mavromatis K."/>
            <person name="Ivanova N."/>
            <person name="Brettin T."/>
            <person name="Detter J.C."/>
            <person name="Han C."/>
            <person name="Larimer F."/>
            <person name="Land M."/>
            <person name="Hauser L."/>
            <person name="Markowitz V."/>
            <person name="Cheng J.-F."/>
            <person name="Hugenholtz P."/>
            <person name="Woyke T."/>
            <person name="Wu D."/>
            <person name="Tindall B."/>
            <person name="Pomrenke H."/>
            <person name="Brambilla E."/>
            <person name="Klenk H.-P."/>
            <person name="Eisen J.A."/>
        </authorList>
    </citation>
    <scope>NUCLEOTIDE SEQUENCE [LARGE SCALE GENOMIC DNA]</scope>
    <source>
        <strain evidence="2">ATCC BAA-1392 / DSM 18658 / VKM B-2454 / MOB10</strain>
    </source>
</reference>
<organism evidence="1 2">
    <name type="scientific">Singulisphaera acidiphila (strain ATCC BAA-1392 / DSM 18658 / VKM B-2454 / MOB10)</name>
    <dbReference type="NCBI Taxonomy" id="886293"/>
    <lineage>
        <taxon>Bacteria</taxon>
        <taxon>Pseudomonadati</taxon>
        <taxon>Planctomycetota</taxon>
        <taxon>Planctomycetia</taxon>
        <taxon>Isosphaerales</taxon>
        <taxon>Isosphaeraceae</taxon>
        <taxon>Singulisphaera</taxon>
    </lineage>
</organism>
<dbReference type="EMBL" id="CP003364">
    <property type="protein sequence ID" value="AGA28279.1"/>
    <property type="molecule type" value="Genomic_DNA"/>
</dbReference>
<protein>
    <submittedName>
        <fullName evidence="1">Uncharacterized protein</fullName>
    </submittedName>
</protein>
<sequence>MASLPGCMTTCSQPGAAELHNYRSKCMKSRKVQIKMRSALAAGMRFGPRRCGSARRCCRRSSEGETNLRRLLLPPHLHLDRVAYPPKPKISASATRLIAGSRLRVIAVR</sequence>
<name>L0DFY0_SINAD</name>
<dbReference type="AlphaFoldDB" id="L0DFY0"/>
<gene>
    <name evidence="1" type="ordered locus">Sinac_4060</name>
</gene>
<accession>L0DFY0</accession>
<dbReference type="Proteomes" id="UP000010798">
    <property type="component" value="Chromosome"/>
</dbReference>
<proteinExistence type="predicted"/>
<dbReference type="HOGENOM" id="CLU_2182192_0_0_0"/>
<dbReference type="KEGG" id="saci:Sinac_4060"/>
<keyword evidence="2" id="KW-1185">Reference proteome</keyword>
<evidence type="ECO:0000313" key="2">
    <source>
        <dbReference type="Proteomes" id="UP000010798"/>
    </source>
</evidence>